<dbReference type="InterPro" id="IPR013786">
    <property type="entry name" value="AcylCoA_DH/ox_N"/>
</dbReference>
<dbReference type="Gene3D" id="1.10.540.10">
    <property type="entry name" value="Acyl-CoA dehydrogenase/oxidase, N-terminal domain"/>
    <property type="match status" value="1"/>
</dbReference>
<dbReference type="FunFam" id="1.20.140.10:FF:000008">
    <property type="entry name" value="acyl-CoA dehydrogenase family member 9, mitochondrial"/>
    <property type="match status" value="1"/>
</dbReference>
<dbReference type="FunFam" id="2.40.110.10:FF:000006">
    <property type="entry name" value="very long-chain specific acyl-CoA dehydrogenase, mitochondrial"/>
    <property type="match status" value="1"/>
</dbReference>
<dbReference type="InterPro" id="IPR049448">
    <property type="entry name" value="ACAD9/ACADV-like_C"/>
</dbReference>
<feature type="region of interest" description="Disordered" evidence="29">
    <location>
        <begin position="1"/>
        <end position="22"/>
    </location>
</feature>
<evidence type="ECO:0000256" key="4">
    <source>
        <dbReference type="ARBA" id="ARBA00009347"/>
    </source>
</evidence>
<feature type="domain" description="Acyl-CoA dehydrogenase/oxidase C-terminal" evidence="30">
    <location>
        <begin position="322"/>
        <end position="468"/>
    </location>
</feature>
<dbReference type="Pfam" id="PF02771">
    <property type="entry name" value="Acyl-CoA_dh_N"/>
    <property type="match status" value="1"/>
</dbReference>
<protein>
    <recommendedName>
        <fullName evidence="18">Very long-chain specific acyl-CoA dehydrogenase, mitochondrial</fullName>
        <ecNumber evidence="17">1.3.8.9</ecNumber>
    </recommendedName>
</protein>
<evidence type="ECO:0000256" key="23">
    <source>
        <dbReference type="ARBA" id="ARBA00048086"/>
    </source>
</evidence>
<comment type="catalytic activity">
    <reaction evidence="27">
        <text>octadecanoyl-CoA + oxidized [electron-transfer flavoprotein] + H(+) = (2E)-octadecenoyl-CoA + reduced [electron-transfer flavoprotein]</text>
        <dbReference type="Rhea" id="RHEA:47240"/>
        <dbReference type="Rhea" id="RHEA-COMP:10685"/>
        <dbReference type="Rhea" id="RHEA-COMP:10686"/>
        <dbReference type="ChEBI" id="CHEBI:15378"/>
        <dbReference type="ChEBI" id="CHEBI:57394"/>
        <dbReference type="ChEBI" id="CHEBI:57692"/>
        <dbReference type="ChEBI" id="CHEBI:58307"/>
        <dbReference type="ChEBI" id="CHEBI:71412"/>
    </reaction>
    <physiologicalReaction direction="left-to-right" evidence="27">
        <dbReference type="Rhea" id="RHEA:47241"/>
    </physiologicalReaction>
</comment>
<dbReference type="Gene3D" id="2.40.110.10">
    <property type="entry name" value="Butyryl-CoA Dehydrogenase, subunit A, domain 2"/>
    <property type="match status" value="1"/>
</dbReference>
<dbReference type="GO" id="GO:0006635">
    <property type="term" value="P:fatty acid beta-oxidation"/>
    <property type="evidence" value="ECO:0007669"/>
    <property type="project" value="UniProtKB-ARBA"/>
</dbReference>
<evidence type="ECO:0000256" key="3">
    <source>
        <dbReference type="ARBA" id="ARBA00005198"/>
    </source>
</evidence>
<dbReference type="Pfam" id="PF02770">
    <property type="entry name" value="Acyl-CoA_dh_M"/>
    <property type="match status" value="1"/>
</dbReference>
<sequence>MKLGEKWPDPSSPGPSSSPGLSLALRNPLLWPNYPFAQAVLDKSDSPTRQLPETPILPSQKSKSFAAGMFKGQLTTDQVFPYPSGKGRDSQRWMKQSSFSRHSGLTCSSEVNDPAKNDMLKQVEETTMQGLKDLGAFGLQVPSELGGVGLCNTQYARLVEIVGMHDLGVGITLGAHQSIGFKGILLFGTKAQKEKYLPKLASGETIAAFCLTEPSSGSDAASIRSSAVPSPCGKYYTLNGSKIWISNGGLADIFTVFAKTPVTDAATGAVKEKITAFVVEKSFGGVTHGPPEEKMGIKASNTAEVYFDGVRVPSDNVLGEVGGGFKVAMHILNNGRFGMAAALAGTMKGIIAKAVDHAANRTQFGEKIHNFGIIQEKLARMAMLQYVTESMAYMVSANMDQGSTDFQIEAAISKIFGSEAAWQVTDECIQIMGGMGFMKEAGVERVLRDLRIFRIFEGTNDILRLFVALQGCMDKGKELSKLGSALKNPFGNAGLLLGEAGKQLKRRAGMGSGLSLSGIVHPDLSRSGELAVQALEQFATVVEAKLIKHKKEIVNEQFLLQRLADSAIDLYAMVVVLSRASRSLSEGHPTAQHEKMLCDSWCIEVRFRVTKYRWGQQELFRNFKSISKALVERGGVVTSNPLGF</sequence>
<evidence type="ECO:0000256" key="26">
    <source>
        <dbReference type="ARBA" id="ARBA00049140"/>
    </source>
</evidence>
<dbReference type="PROSITE" id="PS00073">
    <property type="entry name" value="ACYL_COA_DH_2"/>
    <property type="match status" value="1"/>
</dbReference>
<keyword evidence="16" id="KW-0472">Membrane</keyword>
<dbReference type="GO" id="GO:0050660">
    <property type="term" value="F:flavin adenine dinucleotide binding"/>
    <property type="evidence" value="ECO:0007669"/>
    <property type="project" value="InterPro"/>
</dbReference>
<dbReference type="FunFam" id="1.20.140.10:FF:000017">
    <property type="entry name" value="very long-chain specific acyl-CoA dehydrogenase, mitochondrial"/>
    <property type="match status" value="1"/>
</dbReference>
<evidence type="ECO:0000256" key="27">
    <source>
        <dbReference type="ARBA" id="ARBA00049224"/>
    </source>
</evidence>
<comment type="similarity">
    <text evidence="4 28">Belongs to the acyl-CoA dehydrogenase family.</text>
</comment>
<evidence type="ECO:0000256" key="25">
    <source>
        <dbReference type="ARBA" id="ARBA00049050"/>
    </source>
</evidence>
<evidence type="ECO:0000259" key="33">
    <source>
        <dbReference type="Pfam" id="PF21343"/>
    </source>
</evidence>
<evidence type="ECO:0000256" key="14">
    <source>
        <dbReference type="ARBA" id="ARBA00023098"/>
    </source>
</evidence>
<evidence type="ECO:0000256" key="5">
    <source>
        <dbReference type="ARBA" id="ARBA00022553"/>
    </source>
</evidence>
<evidence type="ECO:0000256" key="29">
    <source>
        <dbReference type="SAM" id="MobiDB-lite"/>
    </source>
</evidence>
<comment type="subunit">
    <text evidence="20">Homodimer. Homodimerizes after import into the mitochondrion.</text>
</comment>
<feature type="domain" description="ACAD9/ACADV-like C-terminal" evidence="33">
    <location>
        <begin position="522"/>
        <end position="636"/>
    </location>
</feature>
<comment type="catalytic activity">
    <reaction evidence="25">
        <text>a very-long-chain 2,3-saturated fatty acyl-CoA + oxidized [electron-transfer flavoprotein] + H(+) = a very-long-chain (2E)-enoyl-CoA + reduced [electron-transfer flavoprotein]</text>
        <dbReference type="Rhea" id="RHEA:19181"/>
        <dbReference type="Rhea" id="RHEA-COMP:10685"/>
        <dbReference type="Rhea" id="RHEA-COMP:10686"/>
        <dbReference type="ChEBI" id="CHEBI:15378"/>
        <dbReference type="ChEBI" id="CHEBI:57692"/>
        <dbReference type="ChEBI" id="CHEBI:58307"/>
        <dbReference type="ChEBI" id="CHEBI:83724"/>
        <dbReference type="ChEBI" id="CHEBI:83728"/>
        <dbReference type="EC" id="1.3.8.9"/>
    </reaction>
    <physiologicalReaction direction="left-to-right" evidence="25">
        <dbReference type="Rhea" id="RHEA:19182"/>
    </physiologicalReaction>
</comment>
<keyword evidence="13 28" id="KW-0560">Oxidoreductase</keyword>
<dbReference type="PANTHER" id="PTHR43884">
    <property type="entry name" value="ACYL-COA DEHYDROGENASE"/>
    <property type="match status" value="1"/>
</dbReference>
<dbReference type="InterPro" id="IPR036250">
    <property type="entry name" value="AcylCo_DH-like_C"/>
</dbReference>
<dbReference type="InterPro" id="IPR009075">
    <property type="entry name" value="AcylCo_DH/oxidase_C"/>
</dbReference>
<dbReference type="InterPro" id="IPR006089">
    <property type="entry name" value="Acyl-CoA_DH_CS"/>
</dbReference>
<evidence type="ECO:0000259" key="31">
    <source>
        <dbReference type="Pfam" id="PF02770"/>
    </source>
</evidence>
<evidence type="ECO:0000256" key="6">
    <source>
        <dbReference type="ARBA" id="ARBA00022630"/>
    </source>
</evidence>
<dbReference type="InterPro" id="IPR046373">
    <property type="entry name" value="Acyl-CoA_Oxase/DH_mid-dom_sf"/>
</dbReference>
<evidence type="ECO:0000256" key="28">
    <source>
        <dbReference type="RuleBase" id="RU362125"/>
    </source>
</evidence>
<dbReference type="PANTHER" id="PTHR43884:SF11">
    <property type="entry name" value="VERY LONG-CHAIN SPECIFIC ACYL-COA DEHYDROGENASE, MITOCHONDRIAL"/>
    <property type="match status" value="1"/>
</dbReference>
<comment type="catalytic activity">
    <reaction evidence="23">
        <text>tetracosanoyl-CoA + oxidized [electron-transfer flavoprotein] + H(+) = (2E)-tetracosenoyl-CoA + reduced [electron-transfer flavoprotein]</text>
        <dbReference type="Rhea" id="RHEA:47232"/>
        <dbReference type="Rhea" id="RHEA-COMP:10685"/>
        <dbReference type="Rhea" id="RHEA-COMP:10686"/>
        <dbReference type="ChEBI" id="CHEBI:15378"/>
        <dbReference type="ChEBI" id="CHEBI:57692"/>
        <dbReference type="ChEBI" id="CHEBI:58307"/>
        <dbReference type="ChEBI" id="CHEBI:65052"/>
        <dbReference type="ChEBI" id="CHEBI:74693"/>
    </reaction>
    <physiologicalReaction direction="left-to-right" evidence="23">
        <dbReference type="Rhea" id="RHEA:47233"/>
    </physiologicalReaction>
</comment>
<comment type="subcellular location">
    <subcellularLocation>
        <location evidence="2">Mitochondrion inner membrane</location>
        <topology evidence="2">Peripheral membrane protein</topology>
    </subcellularLocation>
</comment>
<comment type="catalytic activity">
    <reaction evidence="22">
        <text>oxidized [electron-transfer flavoprotein] + hexadecanoyl-CoA + H(+) = (2E)-hexadecenoyl-CoA + reduced [electron-transfer flavoprotein]</text>
        <dbReference type="Rhea" id="RHEA:43448"/>
        <dbReference type="Rhea" id="RHEA-COMP:10685"/>
        <dbReference type="Rhea" id="RHEA-COMP:10686"/>
        <dbReference type="ChEBI" id="CHEBI:15378"/>
        <dbReference type="ChEBI" id="CHEBI:57379"/>
        <dbReference type="ChEBI" id="CHEBI:57692"/>
        <dbReference type="ChEBI" id="CHEBI:58307"/>
        <dbReference type="ChEBI" id="CHEBI:61526"/>
    </reaction>
    <physiologicalReaction direction="left-to-right" evidence="22">
        <dbReference type="Rhea" id="RHEA:43449"/>
    </physiologicalReaction>
</comment>
<evidence type="ECO:0000313" key="34">
    <source>
        <dbReference type="Ensembl" id="ENSEASP00005027386.1"/>
    </source>
</evidence>
<evidence type="ECO:0000256" key="16">
    <source>
        <dbReference type="ARBA" id="ARBA00023136"/>
    </source>
</evidence>
<dbReference type="CDD" id="cd01161">
    <property type="entry name" value="VLCAD"/>
    <property type="match status" value="1"/>
</dbReference>
<comment type="cofactor">
    <cofactor evidence="1 28">
        <name>FAD</name>
        <dbReference type="ChEBI" id="CHEBI:57692"/>
    </cofactor>
</comment>
<dbReference type="GO" id="GO:0000062">
    <property type="term" value="F:fatty-acyl-CoA binding"/>
    <property type="evidence" value="ECO:0007669"/>
    <property type="project" value="TreeGrafter"/>
</dbReference>
<keyword evidence="10" id="KW-0276">Fatty acid metabolism</keyword>
<evidence type="ECO:0000256" key="21">
    <source>
        <dbReference type="ARBA" id="ARBA00047893"/>
    </source>
</evidence>
<dbReference type="InterPro" id="IPR009100">
    <property type="entry name" value="AcylCoA_DH/oxidase_NM_dom_sf"/>
</dbReference>
<comment type="catalytic activity">
    <reaction evidence="24">
        <text>tetradecanoyl-CoA + oxidized [electron-transfer flavoprotein] + H(+) = (2E)-tetradecenoyl-CoA + reduced [electron-transfer flavoprotein]</text>
        <dbReference type="Rhea" id="RHEA:47316"/>
        <dbReference type="Rhea" id="RHEA-COMP:10685"/>
        <dbReference type="Rhea" id="RHEA-COMP:10686"/>
        <dbReference type="ChEBI" id="CHEBI:15378"/>
        <dbReference type="ChEBI" id="CHEBI:57385"/>
        <dbReference type="ChEBI" id="CHEBI:57692"/>
        <dbReference type="ChEBI" id="CHEBI:58307"/>
        <dbReference type="ChEBI" id="CHEBI:61405"/>
    </reaction>
    <physiologicalReaction direction="left-to-right" evidence="24">
        <dbReference type="Rhea" id="RHEA:47317"/>
    </physiologicalReaction>
</comment>
<keyword evidence="9 28" id="KW-0274">FAD</keyword>
<dbReference type="SUPFAM" id="SSF47203">
    <property type="entry name" value="Acyl-CoA dehydrogenase C-terminal domain-like"/>
    <property type="match status" value="1"/>
</dbReference>
<keyword evidence="14" id="KW-0443">Lipid metabolism</keyword>
<keyword evidence="15" id="KW-0496">Mitochondrion</keyword>
<dbReference type="EC" id="1.3.8.9" evidence="17"/>
<keyword evidence="6 28" id="KW-0285">Flavoprotein</keyword>
<reference evidence="34" key="1">
    <citation type="submission" date="2023-03" db="UniProtKB">
        <authorList>
            <consortium name="Ensembl"/>
        </authorList>
    </citation>
    <scope>IDENTIFICATION</scope>
</reference>
<dbReference type="Ensembl" id="ENSEAST00005029735.1">
    <property type="protein sequence ID" value="ENSEASP00005027386.1"/>
    <property type="gene ID" value="ENSEASG00005018265.1"/>
</dbReference>
<keyword evidence="8" id="KW-0702">S-nitrosylation</keyword>
<evidence type="ECO:0000256" key="19">
    <source>
        <dbReference type="ARBA" id="ARBA00045422"/>
    </source>
</evidence>
<dbReference type="Gene3D" id="1.20.140.10">
    <property type="entry name" value="Butyryl-CoA Dehydrogenase, subunit A, domain 3"/>
    <property type="match status" value="2"/>
</dbReference>
<dbReference type="SUPFAM" id="SSF56645">
    <property type="entry name" value="Acyl-CoA dehydrogenase NM domain-like"/>
    <property type="match status" value="1"/>
</dbReference>
<dbReference type="PROSITE" id="PS00072">
    <property type="entry name" value="ACYL_COA_DH_1"/>
    <property type="match status" value="1"/>
</dbReference>
<dbReference type="Pfam" id="PF00441">
    <property type="entry name" value="Acyl-CoA_dh_1"/>
    <property type="match status" value="1"/>
</dbReference>
<comment type="pathway">
    <text evidence="3">Lipid metabolism; mitochondrial fatty acid beta-oxidation.</text>
</comment>
<comment type="catalytic activity">
    <reaction evidence="21">
        <text>dodecanoyl-CoA + oxidized [electron-transfer flavoprotein] + H(+) = (2E)-dodecenoyl-CoA + reduced [electron-transfer flavoprotein]</text>
        <dbReference type="Rhea" id="RHEA:47296"/>
        <dbReference type="Rhea" id="RHEA-COMP:10685"/>
        <dbReference type="Rhea" id="RHEA-COMP:10686"/>
        <dbReference type="ChEBI" id="CHEBI:15378"/>
        <dbReference type="ChEBI" id="CHEBI:57330"/>
        <dbReference type="ChEBI" id="CHEBI:57375"/>
        <dbReference type="ChEBI" id="CHEBI:57692"/>
        <dbReference type="ChEBI" id="CHEBI:58307"/>
    </reaction>
    <physiologicalReaction direction="left-to-right" evidence="21">
        <dbReference type="Rhea" id="RHEA:47297"/>
    </physiologicalReaction>
</comment>
<dbReference type="FunFam" id="1.10.540.10:FF:000001">
    <property type="entry name" value="Very long-chain-specific acyl-CoA dehydrogenase, mitochondrial"/>
    <property type="match status" value="1"/>
</dbReference>
<comment type="catalytic activity">
    <reaction evidence="26">
        <text>eicosanoyl-CoA + oxidized [electron-transfer flavoprotein] + H(+) = (2E)-eicosenoyl-CoA + reduced [electron-transfer flavoprotein]</text>
        <dbReference type="Rhea" id="RHEA:47236"/>
        <dbReference type="Rhea" id="RHEA-COMP:10685"/>
        <dbReference type="Rhea" id="RHEA-COMP:10686"/>
        <dbReference type="ChEBI" id="CHEBI:15378"/>
        <dbReference type="ChEBI" id="CHEBI:57380"/>
        <dbReference type="ChEBI" id="CHEBI:57692"/>
        <dbReference type="ChEBI" id="CHEBI:58307"/>
        <dbReference type="ChEBI" id="CHEBI:74691"/>
    </reaction>
    <physiologicalReaction direction="left-to-right" evidence="26">
        <dbReference type="Rhea" id="RHEA:47237"/>
    </physiologicalReaction>
</comment>
<dbReference type="GO" id="GO:0017099">
    <property type="term" value="F:very-long-chain fatty acyl-CoA dehydrogenase activity"/>
    <property type="evidence" value="ECO:0007669"/>
    <property type="project" value="UniProtKB-EC"/>
</dbReference>
<evidence type="ECO:0000256" key="1">
    <source>
        <dbReference type="ARBA" id="ARBA00001974"/>
    </source>
</evidence>
<evidence type="ECO:0000256" key="17">
    <source>
        <dbReference type="ARBA" id="ARBA00039034"/>
    </source>
</evidence>
<keyword evidence="12" id="KW-0007">Acetylation</keyword>
<evidence type="ECO:0000256" key="13">
    <source>
        <dbReference type="ARBA" id="ARBA00023002"/>
    </source>
</evidence>
<dbReference type="Pfam" id="PF21343">
    <property type="entry name" value="ACAD9-ACADV_C"/>
    <property type="match status" value="1"/>
</dbReference>
<evidence type="ECO:0000256" key="20">
    <source>
        <dbReference type="ARBA" id="ARBA00046812"/>
    </source>
</evidence>
<feature type="domain" description="Acyl-CoA oxidase/dehydrogenase middle" evidence="31">
    <location>
        <begin position="208"/>
        <end position="310"/>
    </location>
</feature>
<dbReference type="InterPro" id="IPR006091">
    <property type="entry name" value="Acyl-CoA_Oxase/DH_mid-dom"/>
</dbReference>
<gene>
    <name evidence="34" type="primary">ACADVL</name>
</gene>
<evidence type="ECO:0000256" key="7">
    <source>
        <dbReference type="ARBA" id="ARBA00022792"/>
    </source>
</evidence>
<dbReference type="GO" id="GO:0005743">
    <property type="term" value="C:mitochondrial inner membrane"/>
    <property type="evidence" value="ECO:0007669"/>
    <property type="project" value="UniProtKB-SubCell"/>
</dbReference>
<dbReference type="InterPro" id="IPR037069">
    <property type="entry name" value="AcylCoA_DH/ox_N_sf"/>
</dbReference>
<evidence type="ECO:0000259" key="32">
    <source>
        <dbReference type="Pfam" id="PF02771"/>
    </source>
</evidence>
<evidence type="ECO:0000256" key="12">
    <source>
        <dbReference type="ARBA" id="ARBA00022990"/>
    </source>
</evidence>
<evidence type="ECO:0000256" key="11">
    <source>
        <dbReference type="ARBA" id="ARBA00022946"/>
    </source>
</evidence>
<dbReference type="AlphaFoldDB" id="A0A8C4MKJ3"/>
<accession>A0A8C4MKJ3</accession>
<comment type="function">
    <text evidence="19">Very long-chain specific acyl-CoA dehydrogenase is one of the acyl-CoA dehydrogenases that catalyze the first step of mitochondrial fatty acid beta-oxidation, an aerobic process breaking down fatty acids into acetyl-CoA and allowing the production of energy from fats. The first step of fatty acid beta-oxidation consists in the removal of one hydrogen from C-2 and C-3 of the straight-chain fatty acyl-CoA thioester, resulting in the formation of trans-2-enoyl-CoA. Among the different mitochondrial acyl-CoA dehydrogenases, very long-chain specific acyl-CoA dehydrogenase acts specifically on acyl-CoAs with saturated 12 to 24 carbons long primary chains.</text>
</comment>
<organism evidence="34">
    <name type="scientific">Equus asinus asinus</name>
    <dbReference type="NCBI Taxonomy" id="83772"/>
    <lineage>
        <taxon>Eukaryota</taxon>
        <taxon>Metazoa</taxon>
        <taxon>Chordata</taxon>
        <taxon>Craniata</taxon>
        <taxon>Vertebrata</taxon>
        <taxon>Euteleostomi</taxon>
        <taxon>Mammalia</taxon>
        <taxon>Eutheria</taxon>
        <taxon>Laurasiatheria</taxon>
        <taxon>Perissodactyla</taxon>
        <taxon>Equidae</taxon>
        <taxon>Equus</taxon>
    </lineage>
</organism>
<evidence type="ECO:0000256" key="9">
    <source>
        <dbReference type="ARBA" id="ARBA00022827"/>
    </source>
</evidence>
<evidence type="ECO:0000259" key="30">
    <source>
        <dbReference type="Pfam" id="PF00441"/>
    </source>
</evidence>
<proteinExistence type="inferred from homology"/>
<evidence type="ECO:0000256" key="10">
    <source>
        <dbReference type="ARBA" id="ARBA00022832"/>
    </source>
</evidence>
<evidence type="ECO:0000256" key="8">
    <source>
        <dbReference type="ARBA" id="ARBA00022799"/>
    </source>
</evidence>
<evidence type="ECO:0000256" key="22">
    <source>
        <dbReference type="ARBA" id="ARBA00047916"/>
    </source>
</evidence>
<keyword evidence="7" id="KW-0999">Mitochondrion inner membrane</keyword>
<evidence type="ECO:0000256" key="2">
    <source>
        <dbReference type="ARBA" id="ARBA00004637"/>
    </source>
</evidence>
<evidence type="ECO:0000256" key="18">
    <source>
        <dbReference type="ARBA" id="ARBA00040902"/>
    </source>
</evidence>
<keyword evidence="5" id="KW-0597">Phosphoprotein</keyword>
<keyword evidence="11" id="KW-0809">Transit peptide</keyword>
<evidence type="ECO:0000256" key="24">
    <source>
        <dbReference type="ARBA" id="ARBA00049038"/>
    </source>
</evidence>
<name>A0A8C4MKJ3_EQUAS</name>
<feature type="domain" description="Acyl-CoA dehydrogenase/oxidase N-terminal" evidence="32">
    <location>
        <begin position="118"/>
        <end position="204"/>
    </location>
</feature>
<evidence type="ECO:0000256" key="15">
    <source>
        <dbReference type="ARBA" id="ARBA00023128"/>
    </source>
</evidence>